<name>A0AAW9DTT2_ACIAO</name>
<evidence type="ECO:0000313" key="2">
    <source>
        <dbReference type="EMBL" id="MDX5931758.1"/>
    </source>
</evidence>
<protein>
    <recommendedName>
        <fullName evidence="4">DUF927 domain-containing protein</fullName>
    </recommendedName>
</protein>
<dbReference type="EMBL" id="JAWXYB010000018">
    <property type="protein sequence ID" value="MDX5931758.1"/>
    <property type="molecule type" value="Genomic_DNA"/>
</dbReference>
<keyword evidence="3" id="KW-1185">Reference proteome</keyword>
<dbReference type="RefSeq" id="WP_319614649.1">
    <property type="nucleotide sequence ID" value="NZ_JAWXYB010000018.1"/>
</dbReference>
<organism evidence="2 3">
    <name type="scientific">Acidiphilium acidophilum</name>
    <name type="common">Thiobacillus acidophilus</name>
    <dbReference type="NCBI Taxonomy" id="76588"/>
    <lineage>
        <taxon>Bacteria</taxon>
        <taxon>Pseudomonadati</taxon>
        <taxon>Pseudomonadota</taxon>
        <taxon>Alphaproteobacteria</taxon>
        <taxon>Acetobacterales</taxon>
        <taxon>Acidocellaceae</taxon>
        <taxon>Acidiphilium</taxon>
    </lineage>
</organism>
<accession>A0AAW9DTT2</accession>
<comment type="caution">
    <text evidence="2">The sequence shown here is derived from an EMBL/GenBank/DDBJ whole genome shotgun (WGS) entry which is preliminary data.</text>
</comment>
<reference evidence="2 3" key="1">
    <citation type="submission" date="2023-11" db="EMBL/GenBank/DDBJ databases">
        <title>MicrobeMod: A computational toolkit for identifying prokaryotic methylation and restriction-modification with nanopore sequencing.</title>
        <authorList>
            <person name="Crits-Christoph A."/>
            <person name="Kang S.C."/>
            <person name="Lee H."/>
            <person name="Ostrov N."/>
        </authorList>
    </citation>
    <scope>NUCLEOTIDE SEQUENCE [LARGE SCALE GENOMIC DNA]</scope>
    <source>
        <strain evidence="2 3">DSMZ 700</strain>
    </source>
</reference>
<dbReference type="AlphaFoldDB" id="A0AAW9DTT2"/>
<dbReference type="Proteomes" id="UP001279553">
    <property type="component" value="Unassembled WGS sequence"/>
</dbReference>
<evidence type="ECO:0008006" key="4">
    <source>
        <dbReference type="Google" id="ProtNLM"/>
    </source>
</evidence>
<evidence type="ECO:0000256" key="1">
    <source>
        <dbReference type="SAM" id="MobiDB-lite"/>
    </source>
</evidence>
<sequence>MGMMKIDKVDDDVKASTEDSETRTKIEAEEKARLKAERRKFLEENQGFIPLGIEMTDGGPRYWIWSNYHQDAVSMSATMLDKEVHYYSNFGPEYCDEILVERVCVVKESKNKDAEYADQFVLSCARDKVITECHSKGRYSLDSMLRGAGVWSDGEGGLIVNGGPEIHRIDKDGNVSQVKRLYGRHMYPLTSHGIWTDVEASYDEVKMLIEAIDTWRWRNHVDYAIFGGWLLSQPFVGAAPVRPGVSLTGKSMSGKSTLMSLAKSFCEGWSFQVLAGKSTTVAGVQQELNQDAMTVFIDETQPTEGTSPDETARINRVLTDIRQHLKSAYSNHTGTRIYGDLKGSTSGKSISRSLVAACMYASTVRLDDDEADANRVLNLNLREFPRVGNGPPILPDDLGPRVYRRMWSRYSQFCEYFKLVVDRIDHNDIRVRQTFGAPIAALAAGLDLSLDDQYIAGIIKAVNECYCNPEVETSVAHVVALAKLLASPLELDRGVKIQVGDALVEAIKTGLGQKGRGSGGAIGTALRMSGITAKLSSTGQIWMFVASTKHGGVRALGARLGIAGLTSVLSESPAAKPSTVRVRLGAGSLWAGVWIPTEIVMKQVKAGGVQEAEAEAEDDIVEEDPPF</sequence>
<proteinExistence type="predicted"/>
<evidence type="ECO:0000313" key="3">
    <source>
        <dbReference type="Proteomes" id="UP001279553"/>
    </source>
</evidence>
<gene>
    <name evidence="2" type="ORF">SIL87_13390</name>
</gene>
<feature type="region of interest" description="Disordered" evidence="1">
    <location>
        <begin position="1"/>
        <end position="24"/>
    </location>
</feature>